<dbReference type="GO" id="GO:0030145">
    <property type="term" value="F:manganese ion binding"/>
    <property type="evidence" value="ECO:0007669"/>
    <property type="project" value="UniProtKB-UniRule"/>
</dbReference>
<proteinExistence type="inferred from homology"/>
<dbReference type="InterPro" id="IPR016667">
    <property type="entry name" value="Caps_polysacc_synth_CpsB/CapC"/>
</dbReference>
<keyword evidence="7" id="KW-1185">Reference proteome</keyword>
<dbReference type="PANTHER" id="PTHR39181:SF1">
    <property type="entry name" value="TYROSINE-PROTEIN PHOSPHATASE YWQE"/>
    <property type="match status" value="1"/>
</dbReference>
<evidence type="ECO:0000256" key="4">
    <source>
        <dbReference type="ARBA" id="ARBA00051722"/>
    </source>
</evidence>
<evidence type="ECO:0000313" key="6">
    <source>
        <dbReference type="EMBL" id="KSU87034.1"/>
    </source>
</evidence>
<comment type="catalytic activity">
    <reaction evidence="4 5">
        <text>O-phospho-L-tyrosyl-[protein] + H2O = L-tyrosyl-[protein] + phosphate</text>
        <dbReference type="Rhea" id="RHEA:10684"/>
        <dbReference type="Rhea" id="RHEA-COMP:10136"/>
        <dbReference type="Rhea" id="RHEA-COMP:20101"/>
        <dbReference type="ChEBI" id="CHEBI:15377"/>
        <dbReference type="ChEBI" id="CHEBI:43474"/>
        <dbReference type="ChEBI" id="CHEBI:46858"/>
        <dbReference type="ChEBI" id="CHEBI:61978"/>
        <dbReference type="EC" id="3.1.3.48"/>
    </reaction>
</comment>
<dbReference type="Gene3D" id="3.20.20.140">
    <property type="entry name" value="Metal-dependent hydrolases"/>
    <property type="match status" value="1"/>
</dbReference>
<dbReference type="GO" id="GO:0004725">
    <property type="term" value="F:protein tyrosine phosphatase activity"/>
    <property type="evidence" value="ECO:0007669"/>
    <property type="project" value="UniProtKB-UniRule"/>
</dbReference>
<keyword evidence="3 5" id="KW-0904">Protein phosphatase</keyword>
<dbReference type="PIRSF" id="PIRSF016557">
    <property type="entry name" value="Caps_synth_CpsB"/>
    <property type="match status" value="1"/>
</dbReference>
<dbReference type="SUPFAM" id="SSF89550">
    <property type="entry name" value="PHP domain-like"/>
    <property type="match status" value="1"/>
</dbReference>
<dbReference type="PANTHER" id="PTHR39181">
    <property type="entry name" value="TYROSINE-PROTEIN PHOSPHATASE YWQE"/>
    <property type="match status" value="1"/>
</dbReference>
<evidence type="ECO:0000256" key="5">
    <source>
        <dbReference type="PIRNR" id="PIRNR016557"/>
    </source>
</evidence>
<dbReference type="InterPro" id="IPR016195">
    <property type="entry name" value="Pol/histidinol_Pase-like"/>
</dbReference>
<name>A0A0V8JJ97_9BACI</name>
<accession>A0A0V8JJ97</accession>
<dbReference type="EMBL" id="LNQP01000056">
    <property type="protein sequence ID" value="KSU87034.1"/>
    <property type="molecule type" value="Genomic_DNA"/>
</dbReference>
<keyword evidence="2 5" id="KW-0378">Hydrolase</keyword>
<dbReference type="Pfam" id="PF19567">
    <property type="entry name" value="CpsB_CapC"/>
    <property type="match status" value="1"/>
</dbReference>
<dbReference type="AlphaFoldDB" id="A0A0V8JJ97"/>
<sequence>MIDIHCHILPGVDDGAQTIDDSIEMARQAVSEGIRTIVATPHHQNGKYINEKQDILELVQQLNNRLLDENIPLTILPGQESRIYGELVEDYQAGKILTLNDTSKYVFVEFPSSQVPRYTERLLYDIQSEGLTPIIVHPERNSRLIEEPDLLYNFVNKGALTQVTAGSLTGRFGKKIKKFSLDLIEANLTHVIASDAHNVSGRNFYMEQANDVIESEFGVDMLYLFQDNADAIVKGNACFKDSPEKVKVKKKLFGIF</sequence>
<organism evidence="6 7">
    <name type="scientific">Priestia veravalensis</name>
    <dbReference type="NCBI Taxonomy" id="1414648"/>
    <lineage>
        <taxon>Bacteria</taxon>
        <taxon>Bacillati</taxon>
        <taxon>Bacillota</taxon>
        <taxon>Bacilli</taxon>
        <taxon>Bacillales</taxon>
        <taxon>Bacillaceae</taxon>
        <taxon>Priestia</taxon>
    </lineage>
</organism>
<comment type="caution">
    <text evidence="6">The sequence shown here is derived from an EMBL/GenBank/DDBJ whole genome shotgun (WGS) entry which is preliminary data.</text>
</comment>
<dbReference type="RefSeq" id="WP_062687088.1">
    <property type="nucleotide sequence ID" value="NZ_KQ758671.1"/>
</dbReference>
<reference evidence="6 7" key="1">
    <citation type="submission" date="2015-11" db="EMBL/GenBank/DDBJ databases">
        <title>Bacillus caseinolyticus sp nov.</title>
        <authorList>
            <person name="Dastager S.G."/>
            <person name="Mawlankar R."/>
        </authorList>
    </citation>
    <scope>NUCLEOTIDE SEQUENCE [LARGE SCALE GENOMIC DNA]</scope>
    <source>
        <strain evidence="6 7">SGD-V-76</strain>
    </source>
</reference>
<evidence type="ECO:0000256" key="2">
    <source>
        <dbReference type="ARBA" id="ARBA00022801"/>
    </source>
</evidence>
<evidence type="ECO:0000256" key="3">
    <source>
        <dbReference type="ARBA" id="ARBA00022912"/>
    </source>
</evidence>
<dbReference type="Proteomes" id="UP000053681">
    <property type="component" value="Unassembled WGS sequence"/>
</dbReference>
<protein>
    <recommendedName>
        <fullName evidence="5">Tyrosine-protein phosphatase</fullName>
        <ecNumber evidence="5">3.1.3.48</ecNumber>
    </recommendedName>
</protein>
<evidence type="ECO:0000313" key="7">
    <source>
        <dbReference type="Proteomes" id="UP000053681"/>
    </source>
</evidence>
<dbReference type="EC" id="3.1.3.48" evidence="5"/>
<comment type="similarity">
    <text evidence="1 5">Belongs to the metallo-dependent hydrolases superfamily. CpsB/CapC family.</text>
</comment>
<evidence type="ECO:0000256" key="1">
    <source>
        <dbReference type="ARBA" id="ARBA00005750"/>
    </source>
</evidence>
<gene>
    <name evidence="6" type="ORF">AS180_15370</name>
</gene>